<feature type="region of interest" description="Disordered" evidence="1">
    <location>
        <begin position="1"/>
        <end position="41"/>
    </location>
</feature>
<evidence type="ECO:0000313" key="2">
    <source>
        <dbReference type="EMBL" id="KAK8049885.1"/>
    </source>
</evidence>
<dbReference type="Proteomes" id="UP001480595">
    <property type="component" value="Unassembled WGS sequence"/>
</dbReference>
<evidence type="ECO:0000256" key="1">
    <source>
        <dbReference type="SAM" id="MobiDB-lite"/>
    </source>
</evidence>
<dbReference type="EMBL" id="JAQQWL010000011">
    <property type="protein sequence ID" value="KAK8049885.1"/>
    <property type="molecule type" value="Genomic_DNA"/>
</dbReference>
<gene>
    <name evidence="2" type="ORF">PG994_011615</name>
</gene>
<accession>A0ABR1TT97</accession>
<sequence>MQSYAQAKPGRRHRRTSGKGWRLTDYDTEDSEDFDEEAEDPLPSTRLKYEMLEETVADACGDLQLMATTFIQKQSYLRLANWEDPLAAAMKGFEGCGQDTAGILQALNKVERTLRIVDKPFGDRI</sequence>
<feature type="compositionally biased region" description="Acidic residues" evidence="1">
    <location>
        <begin position="26"/>
        <end position="40"/>
    </location>
</feature>
<protein>
    <submittedName>
        <fullName evidence="2">Uncharacterized protein</fullName>
    </submittedName>
</protein>
<keyword evidence="3" id="KW-1185">Reference proteome</keyword>
<organism evidence="2 3">
    <name type="scientific">Apiospora phragmitis</name>
    <dbReference type="NCBI Taxonomy" id="2905665"/>
    <lineage>
        <taxon>Eukaryota</taxon>
        <taxon>Fungi</taxon>
        <taxon>Dikarya</taxon>
        <taxon>Ascomycota</taxon>
        <taxon>Pezizomycotina</taxon>
        <taxon>Sordariomycetes</taxon>
        <taxon>Xylariomycetidae</taxon>
        <taxon>Amphisphaeriales</taxon>
        <taxon>Apiosporaceae</taxon>
        <taxon>Apiospora</taxon>
    </lineage>
</organism>
<dbReference type="RefSeq" id="XP_066712134.1">
    <property type="nucleotide sequence ID" value="XM_066863024.1"/>
</dbReference>
<reference evidence="2 3" key="1">
    <citation type="submission" date="2023-01" db="EMBL/GenBank/DDBJ databases">
        <title>Analysis of 21 Apiospora genomes using comparative genomics revels a genus with tremendous synthesis potential of carbohydrate active enzymes and secondary metabolites.</title>
        <authorList>
            <person name="Sorensen T."/>
        </authorList>
    </citation>
    <scope>NUCLEOTIDE SEQUENCE [LARGE SCALE GENOMIC DNA]</scope>
    <source>
        <strain evidence="2 3">CBS 135458</strain>
    </source>
</reference>
<evidence type="ECO:0000313" key="3">
    <source>
        <dbReference type="Proteomes" id="UP001480595"/>
    </source>
</evidence>
<name>A0ABR1TT97_9PEZI</name>
<proteinExistence type="predicted"/>
<dbReference type="GeneID" id="92096087"/>
<comment type="caution">
    <text evidence="2">The sequence shown here is derived from an EMBL/GenBank/DDBJ whole genome shotgun (WGS) entry which is preliminary data.</text>
</comment>